<feature type="non-terminal residue" evidence="2">
    <location>
        <position position="185"/>
    </location>
</feature>
<feature type="transmembrane region" description="Helical" evidence="1">
    <location>
        <begin position="27"/>
        <end position="46"/>
    </location>
</feature>
<dbReference type="AlphaFoldDB" id="A0AAD8E9F4"/>
<keyword evidence="1" id="KW-0812">Transmembrane</keyword>
<name>A0AAD8E9F4_DIPPU</name>
<dbReference type="Proteomes" id="UP001233999">
    <property type="component" value="Unassembled WGS sequence"/>
</dbReference>
<feature type="transmembrane region" description="Helical" evidence="1">
    <location>
        <begin position="132"/>
        <end position="154"/>
    </location>
</feature>
<feature type="non-terminal residue" evidence="2">
    <location>
        <position position="1"/>
    </location>
</feature>
<organism evidence="2 3">
    <name type="scientific">Diploptera punctata</name>
    <name type="common">Pacific beetle cockroach</name>
    <dbReference type="NCBI Taxonomy" id="6984"/>
    <lineage>
        <taxon>Eukaryota</taxon>
        <taxon>Metazoa</taxon>
        <taxon>Ecdysozoa</taxon>
        <taxon>Arthropoda</taxon>
        <taxon>Hexapoda</taxon>
        <taxon>Insecta</taxon>
        <taxon>Pterygota</taxon>
        <taxon>Neoptera</taxon>
        <taxon>Polyneoptera</taxon>
        <taxon>Dictyoptera</taxon>
        <taxon>Blattodea</taxon>
        <taxon>Blaberoidea</taxon>
        <taxon>Blaberidae</taxon>
        <taxon>Diplopterinae</taxon>
        <taxon>Diploptera</taxon>
    </lineage>
</organism>
<keyword evidence="1" id="KW-0472">Membrane</keyword>
<keyword evidence="1" id="KW-1133">Transmembrane helix</keyword>
<reference evidence="2" key="1">
    <citation type="journal article" date="2023" name="IScience">
        <title>Live-bearing cockroach genome reveals convergent evolutionary mechanisms linked to viviparity in insects and beyond.</title>
        <authorList>
            <person name="Fouks B."/>
            <person name="Harrison M.C."/>
            <person name="Mikhailova A.A."/>
            <person name="Marchal E."/>
            <person name="English S."/>
            <person name="Carruthers M."/>
            <person name="Jennings E.C."/>
            <person name="Chiamaka E.L."/>
            <person name="Frigard R.A."/>
            <person name="Pippel M."/>
            <person name="Attardo G.M."/>
            <person name="Benoit J.B."/>
            <person name="Bornberg-Bauer E."/>
            <person name="Tobe S.S."/>
        </authorList>
    </citation>
    <scope>NUCLEOTIDE SEQUENCE</scope>
    <source>
        <strain evidence="2">Stay&amp;Tobe</strain>
    </source>
</reference>
<comment type="caution">
    <text evidence="2">The sequence shown here is derived from an EMBL/GenBank/DDBJ whole genome shotgun (WGS) entry which is preliminary data.</text>
</comment>
<protein>
    <submittedName>
        <fullName evidence="2">Uncharacterized protein</fullName>
    </submittedName>
</protein>
<sequence length="185" mass="21374">ELASCNTCWKKEEGNGVLKEKYAQRGVSIAVLLLLLLSVICLFIVTTGTHGVTFPPKQRIFAPLKYHGAWLSPSLLVPLPRVTFTKNHSVWSKLNIFFTTSWSVFIFSNEPLEVSPFFFLPRTEIFQNHRYFFYYEIFFSPLPLECLFCFFLYYKTCLYYEKTGKERHNIASGCCCSANNTTINA</sequence>
<proteinExistence type="predicted"/>
<accession>A0AAD8E9F4</accession>
<reference evidence="2" key="2">
    <citation type="submission" date="2023-05" db="EMBL/GenBank/DDBJ databases">
        <authorList>
            <person name="Fouks B."/>
        </authorList>
    </citation>
    <scope>NUCLEOTIDE SEQUENCE</scope>
    <source>
        <strain evidence="2">Stay&amp;Tobe</strain>
        <tissue evidence="2">Testes</tissue>
    </source>
</reference>
<gene>
    <name evidence="2" type="ORF">L9F63_023245</name>
</gene>
<dbReference type="EMBL" id="JASPKZ010007888">
    <property type="protein sequence ID" value="KAJ9581562.1"/>
    <property type="molecule type" value="Genomic_DNA"/>
</dbReference>
<keyword evidence="3" id="KW-1185">Reference proteome</keyword>
<evidence type="ECO:0000313" key="3">
    <source>
        <dbReference type="Proteomes" id="UP001233999"/>
    </source>
</evidence>
<evidence type="ECO:0000313" key="2">
    <source>
        <dbReference type="EMBL" id="KAJ9581562.1"/>
    </source>
</evidence>
<evidence type="ECO:0000256" key="1">
    <source>
        <dbReference type="SAM" id="Phobius"/>
    </source>
</evidence>